<accession>A0A3E1REQ3</accession>
<sequence>MGRDSTTKRAKLLQKALSGKANMARITANGGTVSDIEAYAVESAALLSMDETQGGILVGAGGEAMSQDDPGLLDTMKTPGVAAMDASRDRLRLVSQVGVDCAASALDASDSIQAANSLERMLSHQLAVCHTTAMNYVAKANLQQDPQNSVRMMNLGIRAMETFQRGLMTVKRMRGSGEQRITIQHVNVTGGGQAVIGQVQPRGGAGEK</sequence>
<comment type="caution">
    <text evidence="1">The sequence shown here is derived from an EMBL/GenBank/DDBJ whole genome shotgun (WGS) entry which is preliminary data.</text>
</comment>
<evidence type="ECO:0000313" key="1">
    <source>
        <dbReference type="EMBL" id="RFO97844.1"/>
    </source>
</evidence>
<dbReference type="AlphaFoldDB" id="A0A3E1REQ3"/>
<name>A0A3E1REQ3_9BURK</name>
<evidence type="ECO:0000313" key="2">
    <source>
        <dbReference type="Proteomes" id="UP000260665"/>
    </source>
</evidence>
<dbReference type="Proteomes" id="UP000260665">
    <property type="component" value="Unassembled WGS sequence"/>
</dbReference>
<gene>
    <name evidence="1" type="ORF">DIC66_03705</name>
</gene>
<keyword evidence="2" id="KW-1185">Reference proteome</keyword>
<dbReference type="EMBL" id="QFZK01000002">
    <property type="protein sequence ID" value="RFO97844.1"/>
    <property type="molecule type" value="Genomic_DNA"/>
</dbReference>
<protein>
    <submittedName>
        <fullName evidence="1">Uncharacterized protein</fullName>
    </submittedName>
</protein>
<proteinExistence type="predicted"/>
<reference evidence="1 2" key="1">
    <citation type="submission" date="2018-05" db="EMBL/GenBank/DDBJ databases">
        <title>Rhodoferax soyangensis sp.nov., isolated from an oligotrophic freshwater lake.</title>
        <authorList>
            <person name="Park M."/>
        </authorList>
    </citation>
    <scope>NUCLEOTIDE SEQUENCE [LARGE SCALE GENOMIC DNA]</scope>
    <source>
        <strain evidence="1 2">IMCC26218</strain>
    </source>
</reference>
<organism evidence="1 2">
    <name type="scientific">Rhodoferax lacus</name>
    <dbReference type="NCBI Taxonomy" id="2184758"/>
    <lineage>
        <taxon>Bacteria</taxon>
        <taxon>Pseudomonadati</taxon>
        <taxon>Pseudomonadota</taxon>
        <taxon>Betaproteobacteria</taxon>
        <taxon>Burkholderiales</taxon>
        <taxon>Comamonadaceae</taxon>
        <taxon>Rhodoferax</taxon>
    </lineage>
</organism>